<comment type="caution">
    <text evidence="3">The sequence shown here is derived from an EMBL/GenBank/DDBJ whole genome shotgun (WGS) entry which is preliminary data.</text>
</comment>
<dbReference type="GO" id="GO:0005634">
    <property type="term" value="C:nucleus"/>
    <property type="evidence" value="ECO:0007669"/>
    <property type="project" value="TreeGrafter"/>
</dbReference>
<proteinExistence type="predicted"/>
<protein>
    <recommendedName>
        <fullName evidence="2">SprT-like domain-containing protein</fullName>
    </recommendedName>
</protein>
<dbReference type="AlphaFoldDB" id="A0AA36GUI4"/>
<dbReference type="GO" id="GO:0006974">
    <property type="term" value="P:DNA damage response"/>
    <property type="evidence" value="ECO:0007669"/>
    <property type="project" value="UniProtKB-ARBA"/>
</dbReference>
<feature type="domain" description="SprT-like" evidence="2">
    <location>
        <begin position="308"/>
        <end position="461"/>
    </location>
</feature>
<evidence type="ECO:0000259" key="2">
    <source>
        <dbReference type="SMART" id="SM00731"/>
    </source>
</evidence>
<feature type="region of interest" description="Disordered" evidence="1">
    <location>
        <begin position="212"/>
        <end position="244"/>
    </location>
</feature>
<keyword evidence="4" id="KW-1185">Reference proteome</keyword>
<dbReference type="Proteomes" id="UP001176961">
    <property type="component" value="Unassembled WGS sequence"/>
</dbReference>
<accession>A0AA36GUI4</accession>
<dbReference type="Pfam" id="PF10263">
    <property type="entry name" value="SprT-like"/>
    <property type="match status" value="1"/>
</dbReference>
<gene>
    <name evidence="3" type="ORF">CYNAS_LOCUS10583</name>
</gene>
<dbReference type="SMART" id="SM00731">
    <property type="entry name" value="SprT"/>
    <property type="match status" value="1"/>
</dbReference>
<feature type="region of interest" description="Disordered" evidence="1">
    <location>
        <begin position="22"/>
        <end position="128"/>
    </location>
</feature>
<feature type="compositionally biased region" description="Acidic residues" evidence="1">
    <location>
        <begin position="216"/>
        <end position="227"/>
    </location>
</feature>
<dbReference type="EMBL" id="CATQJL010000223">
    <property type="protein sequence ID" value="CAJ0598600.1"/>
    <property type="molecule type" value="Genomic_DNA"/>
</dbReference>
<reference evidence="3" key="1">
    <citation type="submission" date="2023-07" db="EMBL/GenBank/DDBJ databases">
        <authorList>
            <consortium name="CYATHOMIX"/>
        </authorList>
    </citation>
    <scope>NUCLEOTIDE SEQUENCE</scope>
    <source>
        <strain evidence="3">N/A</strain>
    </source>
</reference>
<evidence type="ECO:0000313" key="4">
    <source>
        <dbReference type="Proteomes" id="UP001176961"/>
    </source>
</evidence>
<evidence type="ECO:0000256" key="1">
    <source>
        <dbReference type="SAM" id="MobiDB-lite"/>
    </source>
</evidence>
<feature type="compositionally biased region" description="Low complexity" evidence="1">
    <location>
        <begin position="61"/>
        <end position="72"/>
    </location>
</feature>
<feature type="compositionally biased region" description="Low complexity" evidence="1">
    <location>
        <begin position="83"/>
        <end position="98"/>
    </location>
</feature>
<dbReference type="PANTHER" id="PTHR23099">
    <property type="entry name" value="TRANSCRIPTIONAL REGULATOR"/>
    <property type="match status" value="1"/>
</dbReference>
<feature type="region of interest" description="Disordered" evidence="1">
    <location>
        <begin position="155"/>
        <end position="182"/>
    </location>
</feature>
<name>A0AA36GUI4_CYLNA</name>
<sequence>MPHSNVTSEAFRHNQRNYRRIVVLDDSSTEGSERDASNSFLSDDQSDASVLGEVGKQECETSSTVDTDSFVVSDDEYYTDDASFSPSSSESTNVSEESQGVANKSKRSIELRHTRAGPSRKARDDAGFNDLETNVAVDADESLDYIAVNIPPITSKAAAYEDETKPNSAKGSEGSSESEDENFELYLKKLRTSEIEKKTIVTKPIHEESFIVSDSDVSEDSEAEIEDSDRSWHTSCSDSEEDATAKKNRLLKNIADSFKSPSVFARKNEKIDENEHFLVSLSPKYSGERHPDAEVFVKKGIKNETKRSELTRKLFEVFRRECFKEELPEFLDIKWNPRLRKTAGICRNKSDRTSWIELSPKVCTTPDRVRDTLIHELCHAAVWIVDGCMKEGHGPIWKQWANQCMQRFRSLPIIGRCHDYEIEAKFVYECGGCGQLVKRHTKSLDIERKICGICKCRFTLQPRMKATRESGNNPFAAFVKENYGKYKKPGMKHGEVMRKLSQLYKTETASKAANIVTEDKDMINEVDISVLSITD</sequence>
<organism evidence="3 4">
    <name type="scientific">Cylicocyclus nassatus</name>
    <name type="common">Nematode worm</name>
    <dbReference type="NCBI Taxonomy" id="53992"/>
    <lineage>
        <taxon>Eukaryota</taxon>
        <taxon>Metazoa</taxon>
        <taxon>Ecdysozoa</taxon>
        <taxon>Nematoda</taxon>
        <taxon>Chromadorea</taxon>
        <taxon>Rhabditida</taxon>
        <taxon>Rhabditina</taxon>
        <taxon>Rhabditomorpha</taxon>
        <taxon>Strongyloidea</taxon>
        <taxon>Strongylidae</taxon>
        <taxon>Cylicocyclus</taxon>
    </lineage>
</organism>
<dbReference type="PANTHER" id="PTHR23099:SF0">
    <property type="entry name" value="GERM CELL NUCLEAR ACIDIC PROTEIN"/>
    <property type="match status" value="1"/>
</dbReference>
<dbReference type="CDD" id="cd00084">
    <property type="entry name" value="HMG-box_SF"/>
    <property type="match status" value="1"/>
</dbReference>
<evidence type="ECO:0000313" key="3">
    <source>
        <dbReference type="EMBL" id="CAJ0598600.1"/>
    </source>
</evidence>
<dbReference type="InterPro" id="IPR006640">
    <property type="entry name" value="SprT-like_domain"/>
</dbReference>